<keyword evidence="2" id="KW-0614">Plasmid</keyword>
<dbReference type="InterPro" id="IPR023346">
    <property type="entry name" value="Lysozyme-like_dom_sf"/>
</dbReference>
<geneLocation type="plasmid" evidence="2">
    <name>p2-AD2</name>
</geneLocation>
<feature type="compositionally biased region" description="Gly residues" evidence="1">
    <location>
        <begin position="72"/>
        <end position="86"/>
    </location>
</feature>
<sequence length="282" mass="28647">MKRYRGGGSIDSPRAMLAVALAIAGPAGVALAQSGVMTMNGVPEQVIPRVMEMGLGSFTIVPAQGSATPSTGGSGNGSESGSGSGSGWTVTGSSTALDLMTSRSWGTQASEAATAVGVNPSALAATCMVESRCQSVNGSVAGIRGAFQMLDATFEWGADQAVRYNPSLAGTINRGVDGSMDAGNQAYSAAAYLRSQAERLQAAGISNPTVLDVRGGYNFGQRYTVAIAQADSSQTMGEIMSGASNNVFTQNGITRDTTVGQWRAMMSSRMGDAATQSVLLGV</sequence>
<evidence type="ECO:0000256" key="1">
    <source>
        <dbReference type="SAM" id="MobiDB-lite"/>
    </source>
</evidence>
<dbReference type="EMBL" id="CP025187">
    <property type="protein sequence ID" value="AWV20242.1"/>
    <property type="molecule type" value="Genomic_DNA"/>
</dbReference>
<evidence type="ECO:0000313" key="2">
    <source>
        <dbReference type="EMBL" id="AWV20242.1"/>
    </source>
</evidence>
<accession>A0A4Y1MQH3</accession>
<organism evidence="2">
    <name type="scientific">Roseomonas mucosa</name>
    <dbReference type="NCBI Taxonomy" id="207340"/>
    <lineage>
        <taxon>Bacteria</taxon>
        <taxon>Pseudomonadati</taxon>
        <taxon>Pseudomonadota</taxon>
        <taxon>Alphaproteobacteria</taxon>
        <taxon>Acetobacterales</taxon>
        <taxon>Roseomonadaceae</taxon>
        <taxon>Roseomonas</taxon>
    </lineage>
</organism>
<gene>
    <name evidence="2" type="ORF">RADP37_04535</name>
</gene>
<protein>
    <submittedName>
        <fullName evidence="2">Putative cytosolic protein</fullName>
    </submittedName>
</protein>
<dbReference type="Gene3D" id="1.10.530.10">
    <property type="match status" value="1"/>
</dbReference>
<dbReference type="SUPFAM" id="SSF53955">
    <property type="entry name" value="Lysozyme-like"/>
    <property type="match status" value="1"/>
</dbReference>
<name>A0A4Y1MQH3_9PROT</name>
<reference evidence="2" key="1">
    <citation type="submission" date="2017-12" db="EMBL/GenBank/DDBJ databases">
        <authorList>
            <person name="Martens C."/>
            <person name="Dahlstrom E."/>
            <person name="Barbian K."/>
            <person name="Sykora L."/>
            <person name="Ricklefs S."/>
            <person name="Bruno D."/>
            <person name="Anzick I."/>
            <person name="Myles I."/>
            <person name="Datta S.K."/>
        </authorList>
    </citation>
    <scope>NUCLEOTIDE SEQUENCE</scope>
    <source>
        <strain evidence="2">AD2</strain>
        <plasmid evidence="2">p2-AD2</plasmid>
    </source>
</reference>
<proteinExistence type="predicted"/>
<feature type="region of interest" description="Disordered" evidence="1">
    <location>
        <begin position="62"/>
        <end position="89"/>
    </location>
</feature>
<dbReference type="AlphaFoldDB" id="A0A4Y1MQH3"/>